<keyword evidence="15" id="KW-1185">Reference proteome</keyword>
<organism evidence="14 15">
    <name type="scientific">Gallionella capsiferriformans (strain ES-2)</name>
    <name type="common">Gallionella ferruginea capsiferriformans (strain ES-2)</name>
    <dbReference type="NCBI Taxonomy" id="395494"/>
    <lineage>
        <taxon>Bacteria</taxon>
        <taxon>Pseudomonadati</taxon>
        <taxon>Pseudomonadota</taxon>
        <taxon>Betaproteobacteria</taxon>
        <taxon>Nitrosomonadales</taxon>
        <taxon>Gallionellaceae</taxon>
        <taxon>Gallionella</taxon>
    </lineage>
</organism>
<evidence type="ECO:0000256" key="1">
    <source>
        <dbReference type="ARBA" id="ARBA00003330"/>
    </source>
</evidence>
<feature type="domain" description="Thioredoxin" evidence="13">
    <location>
        <begin position="120"/>
        <end position="281"/>
    </location>
</feature>
<sequence length="284" mass="31102">MNLLKSIFISSYMMAIMGIAGYAGWMLYQGESLMAWGGVLLTVAPILTVIMRAMMLKDMARTSAHFPLINLLGLAGTALAGFGGPSTGAATLLAVVGWVAFLLYSYWFSTYGDRQPSMKLVVGSKLPHFTVRDVNDNIVSSAQLTNKPAILIFYRGNWCPFCTAQIKELMARYKQLDALGVRVALIAPQPHENTVGVSKTYDAKFDFLTDEENAAARALGIEHKNGLPMGMQALGYDSDTVMPTVIITGKDGKIVWTHETDNYRVRPEPDTFLEVLRLHGVVTA</sequence>
<dbReference type="CDD" id="cd02970">
    <property type="entry name" value="PRX_like2"/>
    <property type="match status" value="1"/>
</dbReference>
<dbReference type="Gene3D" id="3.40.30.10">
    <property type="entry name" value="Glutaredoxin"/>
    <property type="match status" value="1"/>
</dbReference>
<keyword evidence="12" id="KW-1133">Transmembrane helix</keyword>
<evidence type="ECO:0000313" key="14">
    <source>
        <dbReference type="EMBL" id="ADL55938.1"/>
    </source>
</evidence>
<feature type="transmembrane region" description="Helical" evidence="12">
    <location>
        <begin position="66"/>
        <end position="83"/>
    </location>
</feature>
<dbReference type="GO" id="GO:0034599">
    <property type="term" value="P:cellular response to oxidative stress"/>
    <property type="evidence" value="ECO:0007669"/>
    <property type="project" value="TreeGrafter"/>
</dbReference>
<dbReference type="SUPFAM" id="SSF52833">
    <property type="entry name" value="Thioredoxin-like"/>
    <property type="match status" value="1"/>
</dbReference>
<gene>
    <name evidence="14" type="ordered locus">Galf_1932</name>
</gene>
<dbReference type="STRING" id="395494.Galf_1932"/>
<evidence type="ECO:0000256" key="8">
    <source>
        <dbReference type="ARBA" id="ARBA00032824"/>
    </source>
</evidence>
<dbReference type="AlphaFoldDB" id="D9SHE1"/>
<comment type="similarity">
    <text evidence="9">Belongs to the peroxiredoxin family. BCP/PrxQ subfamily.</text>
</comment>
<evidence type="ECO:0000256" key="2">
    <source>
        <dbReference type="ARBA" id="ARBA00013017"/>
    </source>
</evidence>
<evidence type="ECO:0000256" key="4">
    <source>
        <dbReference type="ARBA" id="ARBA00022862"/>
    </source>
</evidence>
<evidence type="ECO:0000256" key="6">
    <source>
        <dbReference type="ARBA" id="ARBA00023157"/>
    </source>
</evidence>
<dbReference type="GO" id="GO:0008379">
    <property type="term" value="F:thioredoxin peroxidase activity"/>
    <property type="evidence" value="ECO:0007669"/>
    <property type="project" value="TreeGrafter"/>
</dbReference>
<evidence type="ECO:0000256" key="3">
    <source>
        <dbReference type="ARBA" id="ARBA00022559"/>
    </source>
</evidence>
<accession>D9SHE1</accession>
<evidence type="ECO:0000256" key="12">
    <source>
        <dbReference type="SAM" id="Phobius"/>
    </source>
</evidence>
<keyword evidence="7" id="KW-0676">Redox-active center</keyword>
<keyword evidence="6" id="KW-1015">Disulfide bond</keyword>
<comment type="catalytic activity">
    <reaction evidence="11">
        <text>a hydroperoxide + [thioredoxin]-dithiol = an alcohol + [thioredoxin]-disulfide + H2O</text>
        <dbReference type="Rhea" id="RHEA:62620"/>
        <dbReference type="Rhea" id="RHEA-COMP:10698"/>
        <dbReference type="Rhea" id="RHEA-COMP:10700"/>
        <dbReference type="ChEBI" id="CHEBI:15377"/>
        <dbReference type="ChEBI" id="CHEBI:29950"/>
        <dbReference type="ChEBI" id="CHEBI:30879"/>
        <dbReference type="ChEBI" id="CHEBI:35924"/>
        <dbReference type="ChEBI" id="CHEBI:50058"/>
        <dbReference type="EC" id="1.11.1.24"/>
    </reaction>
</comment>
<dbReference type="GO" id="GO:0005737">
    <property type="term" value="C:cytoplasm"/>
    <property type="evidence" value="ECO:0007669"/>
    <property type="project" value="TreeGrafter"/>
</dbReference>
<feature type="transmembrane region" description="Helical" evidence="12">
    <location>
        <begin position="89"/>
        <end position="109"/>
    </location>
</feature>
<dbReference type="PROSITE" id="PS51352">
    <property type="entry name" value="THIOREDOXIN_2"/>
    <property type="match status" value="1"/>
</dbReference>
<evidence type="ECO:0000256" key="7">
    <source>
        <dbReference type="ARBA" id="ARBA00023284"/>
    </source>
</evidence>
<dbReference type="HOGENOM" id="CLU_081272_0_0_4"/>
<keyword evidence="3" id="KW-0575">Peroxidase</keyword>
<feature type="transmembrane region" description="Helical" evidence="12">
    <location>
        <begin position="34"/>
        <end position="54"/>
    </location>
</feature>
<feature type="transmembrane region" description="Helical" evidence="12">
    <location>
        <begin position="7"/>
        <end position="28"/>
    </location>
</feature>
<evidence type="ECO:0000256" key="9">
    <source>
        <dbReference type="ARBA" id="ARBA00038489"/>
    </source>
</evidence>
<dbReference type="InterPro" id="IPR013766">
    <property type="entry name" value="Thioredoxin_domain"/>
</dbReference>
<dbReference type="InterPro" id="IPR000866">
    <property type="entry name" value="AhpC/TSA"/>
</dbReference>
<name>D9SHE1_GALCS</name>
<dbReference type="OrthoDB" id="9798454at2"/>
<proteinExistence type="inferred from homology"/>
<dbReference type="InterPro" id="IPR036249">
    <property type="entry name" value="Thioredoxin-like_sf"/>
</dbReference>
<dbReference type="KEGG" id="gca:Galf_1932"/>
<reference evidence="14 15" key="1">
    <citation type="submission" date="2010-08" db="EMBL/GenBank/DDBJ databases">
        <title>Complete sequence of Gallionella capsiferriformans ES-2.</title>
        <authorList>
            <consortium name="US DOE Joint Genome Institute"/>
            <person name="Lucas S."/>
            <person name="Copeland A."/>
            <person name="Lapidus A."/>
            <person name="Cheng J.-F."/>
            <person name="Bruce D."/>
            <person name="Goodwin L."/>
            <person name="Pitluck S."/>
            <person name="Chertkov O."/>
            <person name="Davenport K.W."/>
            <person name="Detter J.C."/>
            <person name="Han C."/>
            <person name="Tapia R."/>
            <person name="Land M."/>
            <person name="Hauser L."/>
            <person name="Chang Y.-J."/>
            <person name="Jeffries C."/>
            <person name="Kyrpides N."/>
            <person name="Ivanova N."/>
            <person name="Mikhailova N."/>
            <person name="Shelobolina E.S."/>
            <person name="Picardal F."/>
            <person name="Roden E."/>
            <person name="Emerson D."/>
            <person name="Woyke T."/>
        </authorList>
    </citation>
    <scope>NUCLEOTIDE SEQUENCE [LARGE SCALE GENOMIC DNA]</scope>
    <source>
        <strain evidence="14 15">ES-2</strain>
    </source>
</reference>
<protein>
    <recommendedName>
        <fullName evidence="2">thioredoxin-dependent peroxiredoxin</fullName>
        <ecNumber evidence="2">1.11.1.24</ecNumber>
    </recommendedName>
    <alternativeName>
        <fullName evidence="8">Thioredoxin peroxidase</fullName>
    </alternativeName>
    <alternativeName>
        <fullName evidence="10">Thioredoxin-dependent peroxiredoxin Bcp</fullName>
    </alternativeName>
</protein>
<dbReference type="EC" id="1.11.1.24" evidence="2"/>
<evidence type="ECO:0000313" key="15">
    <source>
        <dbReference type="Proteomes" id="UP000001235"/>
    </source>
</evidence>
<dbReference type="PANTHER" id="PTHR42801:SF7">
    <property type="entry name" value="SLL1159 PROTEIN"/>
    <property type="match status" value="1"/>
</dbReference>
<dbReference type="Pfam" id="PF00578">
    <property type="entry name" value="AhpC-TSA"/>
    <property type="match status" value="1"/>
</dbReference>
<dbReference type="GO" id="GO:0045454">
    <property type="term" value="P:cell redox homeostasis"/>
    <property type="evidence" value="ECO:0007669"/>
    <property type="project" value="TreeGrafter"/>
</dbReference>
<keyword evidence="12" id="KW-0812">Transmembrane</keyword>
<dbReference type="InterPro" id="IPR050924">
    <property type="entry name" value="Peroxiredoxin_BCP/PrxQ"/>
</dbReference>
<evidence type="ECO:0000256" key="11">
    <source>
        <dbReference type="ARBA" id="ARBA00049091"/>
    </source>
</evidence>
<evidence type="ECO:0000256" key="5">
    <source>
        <dbReference type="ARBA" id="ARBA00023002"/>
    </source>
</evidence>
<evidence type="ECO:0000256" key="10">
    <source>
        <dbReference type="ARBA" id="ARBA00042639"/>
    </source>
</evidence>
<comment type="function">
    <text evidence="1">Thiol-specific peroxidase that catalyzes the reduction of hydrogen peroxide and organic hydroperoxides to water and alcohols, respectively. Plays a role in cell protection against oxidative stress by detoxifying peroxides and as sensor of hydrogen peroxide-mediated signaling events.</text>
</comment>
<dbReference type="Proteomes" id="UP000001235">
    <property type="component" value="Chromosome"/>
</dbReference>
<dbReference type="EMBL" id="CP002159">
    <property type="protein sequence ID" value="ADL55938.1"/>
    <property type="molecule type" value="Genomic_DNA"/>
</dbReference>
<dbReference type="RefSeq" id="WP_013293871.1">
    <property type="nucleotide sequence ID" value="NC_014394.1"/>
</dbReference>
<dbReference type="eggNOG" id="COG1225">
    <property type="taxonomic scope" value="Bacteria"/>
</dbReference>
<evidence type="ECO:0000259" key="13">
    <source>
        <dbReference type="PROSITE" id="PS51352"/>
    </source>
</evidence>
<keyword evidence="12" id="KW-0472">Membrane</keyword>
<keyword evidence="5" id="KW-0560">Oxidoreductase</keyword>
<keyword evidence="4" id="KW-0049">Antioxidant</keyword>
<dbReference type="PANTHER" id="PTHR42801">
    <property type="entry name" value="THIOREDOXIN-DEPENDENT PEROXIDE REDUCTASE"/>
    <property type="match status" value="1"/>
</dbReference>